<sequence>MKLRSLYSKYLSIVKSTIFMVQYSQVGVSSRLRENRSPWYPLERRRGYYKTLGLTDPNKILLKGQLQSLLNER</sequence>
<reference evidence="1 2" key="1">
    <citation type="journal article" date="2024" name="Ann. Entomol. Soc. Am.">
        <title>Genomic analyses of the southern and eastern yellowjacket wasps (Hymenoptera: Vespidae) reveal evolutionary signatures of social life.</title>
        <authorList>
            <person name="Catto M.A."/>
            <person name="Caine P.B."/>
            <person name="Orr S.E."/>
            <person name="Hunt B.G."/>
            <person name="Goodisman M.A.D."/>
        </authorList>
    </citation>
    <scope>NUCLEOTIDE SEQUENCE [LARGE SCALE GENOMIC DNA]</scope>
    <source>
        <strain evidence="1">233</strain>
        <tissue evidence="1">Head and thorax</tissue>
    </source>
</reference>
<proteinExistence type="predicted"/>
<gene>
    <name evidence="1" type="ORF">V1478_000379</name>
</gene>
<dbReference type="EMBL" id="JAUDFV010000020">
    <property type="protein sequence ID" value="KAL2740238.1"/>
    <property type="molecule type" value="Genomic_DNA"/>
</dbReference>
<protein>
    <submittedName>
        <fullName evidence="1">Uncharacterized protein</fullName>
    </submittedName>
</protein>
<evidence type="ECO:0000313" key="2">
    <source>
        <dbReference type="Proteomes" id="UP001607302"/>
    </source>
</evidence>
<dbReference type="Proteomes" id="UP001607302">
    <property type="component" value="Unassembled WGS sequence"/>
</dbReference>
<name>A0ABD2C7E0_VESSQ</name>
<evidence type="ECO:0000313" key="1">
    <source>
        <dbReference type="EMBL" id="KAL2740238.1"/>
    </source>
</evidence>
<keyword evidence="2" id="KW-1185">Reference proteome</keyword>
<accession>A0ABD2C7E0</accession>
<comment type="caution">
    <text evidence="1">The sequence shown here is derived from an EMBL/GenBank/DDBJ whole genome shotgun (WGS) entry which is preliminary data.</text>
</comment>
<organism evidence="1 2">
    <name type="scientific">Vespula squamosa</name>
    <name type="common">Southern yellow jacket</name>
    <name type="synonym">Wasp</name>
    <dbReference type="NCBI Taxonomy" id="30214"/>
    <lineage>
        <taxon>Eukaryota</taxon>
        <taxon>Metazoa</taxon>
        <taxon>Ecdysozoa</taxon>
        <taxon>Arthropoda</taxon>
        <taxon>Hexapoda</taxon>
        <taxon>Insecta</taxon>
        <taxon>Pterygota</taxon>
        <taxon>Neoptera</taxon>
        <taxon>Endopterygota</taxon>
        <taxon>Hymenoptera</taxon>
        <taxon>Apocrita</taxon>
        <taxon>Aculeata</taxon>
        <taxon>Vespoidea</taxon>
        <taxon>Vespidae</taxon>
        <taxon>Vespinae</taxon>
        <taxon>Vespula</taxon>
    </lineage>
</organism>
<dbReference type="AlphaFoldDB" id="A0ABD2C7E0"/>